<gene>
    <name evidence="1" type="ORF">POLS_LOCUS7624</name>
</gene>
<reference evidence="1" key="1">
    <citation type="submission" date="2021-07" db="EMBL/GenBank/DDBJ databases">
        <authorList>
            <person name="Branca A.L. A."/>
        </authorList>
    </citation>
    <scope>NUCLEOTIDE SEQUENCE</scope>
</reference>
<name>A0A9W4I2D9_PENOL</name>
<evidence type="ECO:0000313" key="2">
    <source>
        <dbReference type="Proteomes" id="UP001153618"/>
    </source>
</evidence>
<dbReference type="EMBL" id="CAJVOS010000049">
    <property type="protein sequence ID" value="CAG8204039.1"/>
    <property type="molecule type" value="Genomic_DNA"/>
</dbReference>
<dbReference type="Proteomes" id="UP001153618">
    <property type="component" value="Unassembled WGS sequence"/>
</dbReference>
<proteinExistence type="predicted"/>
<dbReference type="AlphaFoldDB" id="A0A9W4I2D9"/>
<keyword evidence="2" id="KW-1185">Reference proteome</keyword>
<dbReference type="OrthoDB" id="4326871at2759"/>
<protein>
    <submittedName>
        <fullName evidence="1">Uncharacterized protein</fullName>
    </submittedName>
</protein>
<accession>A0A9W4I2D9</accession>
<comment type="caution">
    <text evidence="1">The sequence shown here is derived from an EMBL/GenBank/DDBJ whole genome shotgun (WGS) entry which is preliminary data.</text>
</comment>
<sequence>MNQRPFAQGGFPLTLRTTFHLIGDLLYLQILYAISYLAQPFASSAHRELPPLNKTIHRKEVEISNIILGVVPLTAFSSATATERQWRLSSGNNALNHGEPALVIPPCPEPVYTKKWSPIDYRGESSTRNIQNENEFPLARSNAIRRSGSSIYDAVQGIKSSTRGSLSSMASSAKAIFHQPGTSKPLAMIPRNLDGASFDDPCEKLQPKLHDEPVQPMPIRKRFSRHPLFERPVQMSAAARLAEHFSDPGPSSSYGLKVEEAPEVVPVGSVDGADDDVETVHLSRSRKYHSIESYPGNFPVSDALDYSSLATAFAVRGRGTTSVRPFSDY</sequence>
<evidence type="ECO:0000313" key="1">
    <source>
        <dbReference type="EMBL" id="CAG8204039.1"/>
    </source>
</evidence>
<organism evidence="1 2">
    <name type="scientific">Penicillium olsonii</name>
    <dbReference type="NCBI Taxonomy" id="99116"/>
    <lineage>
        <taxon>Eukaryota</taxon>
        <taxon>Fungi</taxon>
        <taxon>Dikarya</taxon>
        <taxon>Ascomycota</taxon>
        <taxon>Pezizomycotina</taxon>
        <taxon>Eurotiomycetes</taxon>
        <taxon>Eurotiomycetidae</taxon>
        <taxon>Eurotiales</taxon>
        <taxon>Aspergillaceae</taxon>
        <taxon>Penicillium</taxon>
    </lineage>
</organism>